<dbReference type="AlphaFoldDB" id="A0A2N3V9P5"/>
<dbReference type="RefSeq" id="WP_101464771.1">
    <property type="nucleotide sequence ID" value="NZ_PJMW01000002.1"/>
</dbReference>
<proteinExistence type="predicted"/>
<sequence length="114" mass="12720">MAKLVYGGNVTFNMTNDLLVSVQRVMEIKFADSQGFWFEHEGQGAWFHPSIPVLIQYDDDKPIRYSRERTSNLADDADGLLGVSLGPNSVLARMEIVDPDWEKPVDSEGDTSGN</sequence>
<gene>
    <name evidence="2" type="ORF">ATK86_2658</name>
</gene>
<dbReference type="OrthoDB" id="5123855at2"/>
<reference evidence="2 3" key="1">
    <citation type="submission" date="2017-12" db="EMBL/GenBank/DDBJ databases">
        <title>Sequencing the genomes of 1000 Actinobacteria strains.</title>
        <authorList>
            <person name="Klenk H.-P."/>
        </authorList>
    </citation>
    <scope>NUCLEOTIDE SEQUENCE [LARGE SCALE GENOMIC DNA]</scope>
    <source>
        <strain evidence="2 3">DSM 44489</strain>
    </source>
</reference>
<evidence type="ECO:0000313" key="2">
    <source>
        <dbReference type="EMBL" id="PKV78295.1"/>
    </source>
</evidence>
<comment type="caution">
    <text evidence="2">The sequence shown here is derived from an EMBL/GenBank/DDBJ whole genome shotgun (WGS) entry which is preliminary data.</text>
</comment>
<accession>A0A2N3V9P5</accession>
<name>A0A2N3V9P5_9NOCA</name>
<evidence type="ECO:0000259" key="1">
    <source>
        <dbReference type="Pfam" id="PF25355"/>
    </source>
</evidence>
<dbReference type="EMBL" id="PJMW01000002">
    <property type="protein sequence ID" value="PKV78295.1"/>
    <property type="molecule type" value="Genomic_DNA"/>
</dbReference>
<feature type="domain" description="DUF7882" evidence="1">
    <location>
        <begin position="1"/>
        <end position="85"/>
    </location>
</feature>
<dbReference type="InterPro" id="IPR057204">
    <property type="entry name" value="DUF7882"/>
</dbReference>
<keyword evidence="3" id="KW-1185">Reference proteome</keyword>
<evidence type="ECO:0000313" key="3">
    <source>
        <dbReference type="Proteomes" id="UP000233766"/>
    </source>
</evidence>
<protein>
    <recommendedName>
        <fullName evidence="1">DUF7882 domain-containing protein</fullName>
    </recommendedName>
</protein>
<dbReference type="Proteomes" id="UP000233766">
    <property type="component" value="Unassembled WGS sequence"/>
</dbReference>
<dbReference type="Pfam" id="PF25355">
    <property type="entry name" value="DUF7882"/>
    <property type="match status" value="1"/>
</dbReference>
<organism evidence="2 3">
    <name type="scientific">Nocardia fluminea</name>
    <dbReference type="NCBI Taxonomy" id="134984"/>
    <lineage>
        <taxon>Bacteria</taxon>
        <taxon>Bacillati</taxon>
        <taxon>Actinomycetota</taxon>
        <taxon>Actinomycetes</taxon>
        <taxon>Mycobacteriales</taxon>
        <taxon>Nocardiaceae</taxon>
        <taxon>Nocardia</taxon>
    </lineage>
</organism>